<evidence type="ECO:0000313" key="2">
    <source>
        <dbReference type="Proteomes" id="UP000070612"/>
    </source>
</evidence>
<keyword evidence="2" id="KW-1185">Reference proteome</keyword>
<evidence type="ECO:0000313" key="1">
    <source>
        <dbReference type="EMBL" id="KWX19990.1"/>
    </source>
</evidence>
<protein>
    <submittedName>
        <fullName evidence="1">Uncharacterized protein</fullName>
    </submittedName>
</protein>
<dbReference type="PATRIC" id="fig|59750.3.peg.4887"/>
<accession>A0A132PCD8</accession>
<dbReference type="RefSeq" id="WP_067858301.1">
    <property type="nucleotide sequence ID" value="NZ_LGTW01000032.1"/>
</dbReference>
<dbReference type="STRING" id="59750.AWC31_32165"/>
<name>A0A132PCD8_9MYCO</name>
<reference evidence="1 2" key="1">
    <citation type="submission" date="2015-07" db="EMBL/GenBank/DDBJ databases">
        <title>A draft genome sequence of Mycobacterium wolinskyi.</title>
        <authorList>
            <person name="de Man T.J."/>
            <person name="Perry K.A."/>
            <person name="Coulliette A.D."/>
            <person name="Jensen B."/>
            <person name="Toney N.C."/>
            <person name="Limbago B.M."/>
            <person name="Noble-Wang J."/>
        </authorList>
    </citation>
    <scope>NUCLEOTIDE SEQUENCE [LARGE SCALE GENOMIC DNA]</scope>
    <source>
        <strain evidence="1 2">CDC_01</strain>
    </source>
</reference>
<sequence>MPYPTAGFTAVVCSRCSSAESVLDELRAAVRRAPHGMLISSGCLLDQIRCVGRTDGVMVLVQPCAIDRTPTGPALMFGPIDDAGSAAQLRDWLDQGHWAAPLPVAVMNGKSV</sequence>
<organism evidence="1 2">
    <name type="scientific">Mycolicibacterium wolinskyi</name>
    <dbReference type="NCBI Taxonomy" id="59750"/>
    <lineage>
        <taxon>Bacteria</taxon>
        <taxon>Bacillati</taxon>
        <taxon>Actinomycetota</taxon>
        <taxon>Actinomycetes</taxon>
        <taxon>Mycobacteriales</taxon>
        <taxon>Mycobacteriaceae</taxon>
        <taxon>Mycolicibacterium</taxon>
    </lineage>
</organism>
<dbReference type="AlphaFoldDB" id="A0A132PCD8"/>
<dbReference type="EMBL" id="LGTW01000032">
    <property type="protein sequence ID" value="KWX19990.1"/>
    <property type="molecule type" value="Genomic_DNA"/>
</dbReference>
<comment type="caution">
    <text evidence="1">The sequence shown here is derived from an EMBL/GenBank/DDBJ whole genome shotgun (WGS) entry which is preliminary data.</text>
</comment>
<dbReference type="Proteomes" id="UP000070612">
    <property type="component" value="Unassembled WGS sequence"/>
</dbReference>
<gene>
    <name evidence="1" type="ORF">AFM11_32790</name>
</gene>
<proteinExistence type="predicted"/>